<organism evidence="12 13">
    <name type="scientific">Bombella saccharophila</name>
    <dbReference type="NCBI Taxonomy" id="2967338"/>
    <lineage>
        <taxon>Bacteria</taxon>
        <taxon>Pseudomonadati</taxon>
        <taxon>Pseudomonadota</taxon>
        <taxon>Alphaproteobacteria</taxon>
        <taxon>Acetobacterales</taxon>
        <taxon>Acetobacteraceae</taxon>
        <taxon>Bombella</taxon>
    </lineage>
</organism>
<feature type="domain" description="POTRA" evidence="11">
    <location>
        <begin position="77"/>
        <end position="145"/>
    </location>
</feature>
<name>A0ABT3W5L5_9PROT</name>
<feature type="compositionally biased region" description="Polar residues" evidence="10">
    <location>
        <begin position="278"/>
        <end position="288"/>
    </location>
</feature>
<evidence type="ECO:0000259" key="11">
    <source>
        <dbReference type="PROSITE" id="PS51779"/>
    </source>
</evidence>
<keyword evidence="4 9" id="KW-0132">Cell division</keyword>
<dbReference type="InterPro" id="IPR005548">
    <property type="entry name" value="Cell_div_FtsQ/DivIB_C"/>
</dbReference>
<keyword evidence="6 9" id="KW-1133">Transmembrane helix</keyword>
<keyword evidence="2 9" id="KW-1003">Cell membrane</keyword>
<gene>
    <name evidence="9" type="primary">ftsQ</name>
    <name evidence="12" type="ORF">NQF64_03770</name>
</gene>
<reference evidence="12 13" key="1">
    <citation type="submission" date="2022-07" db="EMBL/GenBank/DDBJ databases">
        <title>Bombella genomes.</title>
        <authorList>
            <person name="Harer L."/>
            <person name="Styblova S."/>
            <person name="Ehrmann M."/>
        </authorList>
    </citation>
    <scope>NUCLEOTIDE SEQUENCE [LARGE SCALE GENOMIC DNA]</scope>
    <source>
        <strain evidence="12 13">TMW 2.2558</strain>
    </source>
</reference>
<proteinExistence type="inferred from homology"/>
<dbReference type="Pfam" id="PF08478">
    <property type="entry name" value="POTRA_1"/>
    <property type="match status" value="1"/>
</dbReference>
<comment type="caution">
    <text evidence="12">The sequence shown here is derived from an EMBL/GenBank/DDBJ whole genome shotgun (WGS) entry which is preliminary data.</text>
</comment>
<dbReference type="EMBL" id="JANIDW010000001">
    <property type="protein sequence ID" value="MCX5614364.1"/>
    <property type="molecule type" value="Genomic_DNA"/>
</dbReference>
<keyword evidence="8 9" id="KW-0131">Cell cycle</keyword>
<comment type="subcellular location">
    <subcellularLocation>
        <location evidence="9">Cell inner membrane</location>
        <topology evidence="9">Single-pass type II membrane protein</topology>
    </subcellularLocation>
    <subcellularLocation>
        <location evidence="1">Membrane</location>
    </subcellularLocation>
    <text evidence="9">Localizes to the division septum.</text>
</comment>
<dbReference type="PROSITE" id="PS51779">
    <property type="entry name" value="POTRA"/>
    <property type="match status" value="1"/>
</dbReference>
<protein>
    <recommendedName>
        <fullName evidence="9">Cell division protein FtsQ</fullName>
    </recommendedName>
</protein>
<sequence length="297" mass="33695">MAFFFKKRPHMPLDPYEDRPSRLFLFWQRQKMILRRLSIVILVGVLLAGTSWLAWLSLGGHAFTNALTERFAQLDPLRIRHITITGRHLTDESDVMEALGTGLDHSLFGFSVEDARKRLDKLPFIEHSTVERHLPDTVLITLEEKHPIAIWQIDGHFILINQKGDNVSQQELTAHNRSAFRKLPLVVGAGANLEAASILGLLDHYPDINSHVLAFIRIGQRRWNILMQNGTTLLLPEGAEAAALERLHSYQTEYQLLDRPLKTIDMRLPDRMVIHPATPSTDQDNPTPSSTPPTIGH</sequence>
<dbReference type="InterPro" id="IPR013685">
    <property type="entry name" value="POTRA_FtsQ_type"/>
</dbReference>
<keyword evidence="13" id="KW-1185">Reference proteome</keyword>
<feature type="transmembrane region" description="Helical" evidence="9">
    <location>
        <begin position="37"/>
        <end position="58"/>
    </location>
</feature>
<evidence type="ECO:0000256" key="10">
    <source>
        <dbReference type="SAM" id="MobiDB-lite"/>
    </source>
</evidence>
<evidence type="ECO:0000256" key="7">
    <source>
        <dbReference type="ARBA" id="ARBA00023136"/>
    </source>
</evidence>
<evidence type="ECO:0000313" key="12">
    <source>
        <dbReference type="EMBL" id="MCX5614364.1"/>
    </source>
</evidence>
<evidence type="ECO:0000256" key="2">
    <source>
        <dbReference type="ARBA" id="ARBA00022475"/>
    </source>
</evidence>
<keyword evidence="3 9" id="KW-0997">Cell inner membrane</keyword>
<feature type="region of interest" description="Disordered" evidence="10">
    <location>
        <begin position="274"/>
        <end position="297"/>
    </location>
</feature>
<keyword evidence="5 9" id="KW-0812">Transmembrane</keyword>
<evidence type="ECO:0000313" key="13">
    <source>
        <dbReference type="Proteomes" id="UP001165648"/>
    </source>
</evidence>
<dbReference type="Proteomes" id="UP001165648">
    <property type="component" value="Unassembled WGS sequence"/>
</dbReference>
<keyword evidence="7 9" id="KW-0472">Membrane</keyword>
<dbReference type="InterPro" id="IPR026579">
    <property type="entry name" value="FtsQ"/>
</dbReference>
<evidence type="ECO:0000256" key="6">
    <source>
        <dbReference type="ARBA" id="ARBA00022989"/>
    </source>
</evidence>
<dbReference type="Pfam" id="PF03799">
    <property type="entry name" value="FtsQ_DivIB_C"/>
    <property type="match status" value="1"/>
</dbReference>
<accession>A0ABT3W5L5</accession>
<dbReference type="PANTHER" id="PTHR35851:SF1">
    <property type="entry name" value="CELL DIVISION PROTEIN FTSQ"/>
    <property type="match status" value="1"/>
</dbReference>
<dbReference type="Gene3D" id="3.10.20.310">
    <property type="entry name" value="membrane protein fhac"/>
    <property type="match status" value="1"/>
</dbReference>
<evidence type="ECO:0000256" key="9">
    <source>
        <dbReference type="HAMAP-Rule" id="MF_00911"/>
    </source>
</evidence>
<dbReference type="HAMAP" id="MF_00911">
    <property type="entry name" value="FtsQ_subfam"/>
    <property type="match status" value="1"/>
</dbReference>
<evidence type="ECO:0000256" key="4">
    <source>
        <dbReference type="ARBA" id="ARBA00022618"/>
    </source>
</evidence>
<comment type="similarity">
    <text evidence="9">Belongs to the FtsQ/DivIB family. FtsQ subfamily.</text>
</comment>
<dbReference type="InterPro" id="IPR034746">
    <property type="entry name" value="POTRA"/>
</dbReference>
<dbReference type="PANTHER" id="PTHR35851">
    <property type="entry name" value="CELL DIVISION PROTEIN FTSQ"/>
    <property type="match status" value="1"/>
</dbReference>
<dbReference type="RefSeq" id="WP_266106489.1">
    <property type="nucleotide sequence ID" value="NZ_JANIDW010000001.1"/>
</dbReference>
<evidence type="ECO:0000256" key="8">
    <source>
        <dbReference type="ARBA" id="ARBA00023306"/>
    </source>
</evidence>
<evidence type="ECO:0000256" key="3">
    <source>
        <dbReference type="ARBA" id="ARBA00022519"/>
    </source>
</evidence>
<evidence type="ECO:0000256" key="1">
    <source>
        <dbReference type="ARBA" id="ARBA00004370"/>
    </source>
</evidence>
<comment type="function">
    <text evidence="9">Essential cell division protein.</text>
</comment>
<evidence type="ECO:0000256" key="5">
    <source>
        <dbReference type="ARBA" id="ARBA00022692"/>
    </source>
</evidence>